<evidence type="ECO:0000313" key="6">
    <source>
        <dbReference type="Proteomes" id="UP000799436"/>
    </source>
</evidence>
<proteinExistence type="inferred from homology"/>
<dbReference type="OrthoDB" id="269227at2759"/>
<dbReference type="InterPro" id="IPR007867">
    <property type="entry name" value="GMC_OxRtase_C"/>
</dbReference>
<dbReference type="SUPFAM" id="SSF51905">
    <property type="entry name" value="FAD/NAD(P)-binding domain"/>
    <property type="match status" value="1"/>
</dbReference>
<dbReference type="Proteomes" id="UP000799436">
    <property type="component" value="Unassembled WGS sequence"/>
</dbReference>
<dbReference type="EMBL" id="ML995862">
    <property type="protein sequence ID" value="KAF2767034.1"/>
    <property type="molecule type" value="Genomic_DNA"/>
</dbReference>
<name>A0A6G1L470_9PEZI</name>
<dbReference type="Gene3D" id="3.30.560.10">
    <property type="entry name" value="Glucose Oxidase, domain 3"/>
    <property type="match status" value="1"/>
</dbReference>
<dbReference type="InterPro" id="IPR012132">
    <property type="entry name" value="GMC_OxRdtase"/>
</dbReference>
<dbReference type="GO" id="GO:0016614">
    <property type="term" value="F:oxidoreductase activity, acting on CH-OH group of donors"/>
    <property type="evidence" value="ECO:0007669"/>
    <property type="project" value="InterPro"/>
</dbReference>
<dbReference type="InterPro" id="IPR000172">
    <property type="entry name" value="GMC_OxRdtase_N"/>
</dbReference>
<evidence type="ECO:0000256" key="3">
    <source>
        <dbReference type="SAM" id="SignalP"/>
    </source>
</evidence>
<dbReference type="AlphaFoldDB" id="A0A6G1L470"/>
<dbReference type="PANTHER" id="PTHR11552">
    <property type="entry name" value="GLUCOSE-METHANOL-CHOLINE GMC OXIDOREDUCTASE"/>
    <property type="match status" value="1"/>
</dbReference>
<keyword evidence="2" id="KW-0285">Flavoprotein</keyword>
<dbReference type="PROSITE" id="PS00624">
    <property type="entry name" value="GMC_OXRED_2"/>
    <property type="match status" value="1"/>
</dbReference>
<reference evidence="5" key="1">
    <citation type="journal article" date="2020" name="Stud. Mycol.">
        <title>101 Dothideomycetes genomes: a test case for predicting lifestyles and emergence of pathogens.</title>
        <authorList>
            <person name="Haridas S."/>
            <person name="Albert R."/>
            <person name="Binder M."/>
            <person name="Bloem J."/>
            <person name="Labutti K."/>
            <person name="Salamov A."/>
            <person name="Andreopoulos B."/>
            <person name="Baker S."/>
            <person name="Barry K."/>
            <person name="Bills G."/>
            <person name="Bluhm B."/>
            <person name="Cannon C."/>
            <person name="Castanera R."/>
            <person name="Culley D."/>
            <person name="Daum C."/>
            <person name="Ezra D."/>
            <person name="Gonzalez J."/>
            <person name="Henrissat B."/>
            <person name="Kuo A."/>
            <person name="Liang C."/>
            <person name="Lipzen A."/>
            <person name="Lutzoni F."/>
            <person name="Magnuson J."/>
            <person name="Mondo S."/>
            <person name="Nolan M."/>
            <person name="Ohm R."/>
            <person name="Pangilinan J."/>
            <person name="Park H.-J."/>
            <person name="Ramirez L."/>
            <person name="Alfaro M."/>
            <person name="Sun H."/>
            <person name="Tritt A."/>
            <person name="Yoshinaga Y."/>
            <person name="Zwiers L.-H."/>
            <person name="Turgeon B."/>
            <person name="Goodwin S."/>
            <person name="Spatafora J."/>
            <person name="Crous P."/>
            <person name="Grigoriev I."/>
        </authorList>
    </citation>
    <scope>NUCLEOTIDE SEQUENCE</scope>
    <source>
        <strain evidence="5">CBS 116005</strain>
    </source>
</reference>
<evidence type="ECO:0000259" key="4">
    <source>
        <dbReference type="PROSITE" id="PS00624"/>
    </source>
</evidence>
<organism evidence="5 6">
    <name type="scientific">Teratosphaeria nubilosa</name>
    <dbReference type="NCBI Taxonomy" id="161662"/>
    <lineage>
        <taxon>Eukaryota</taxon>
        <taxon>Fungi</taxon>
        <taxon>Dikarya</taxon>
        <taxon>Ascomycota</taxon>
        <taxon>Pezizomycotina</taxon>
        <taxon>Dothideomycetes</taxon>
        <taxon>Dothideomycetidae</taxon>
        <taxon>Mycosphaerellales</taxon>
        <taxon>Teratosphaeriaceae</taxon>
        <taxon>Teratosphaeria</taxon>
    </lineage>
</organism>
<feature type="binding site" evidence="2">
    <location>
        <begin position="151"/>
        <end position="154"/>
    </location>
    <ligand>
        <name>FAD</name>
        <dbReference type="ChEBI" id="CHEBI:57692"/>
    </ligand>
</feature>
<feature type="signal peptide" evidence="3">
    <location>
        <begin position="1"/>
        <end position="18"/>
    </location>
</feature>
<dbReference type="PANTHER" id="PTHR11552:SF213">
    <property type="entry name" value="DEHYDROGENASE, PUTATIVE-RELATED"/>
    <property type="match status" value="1"/>
</dbReference>
<keyword evidence="6" id="KW-1185">Reference proteome</keyword>
<accession>A0A6G1L470</accession>
<evidence type="ECO:0000256" key="1">
    <source>
        <dbReference type="ARBA" id="ARBA00010790"/>
    </source>
</evidence>
<comment type="similarity">
    <text evidence="1">Belongs to the GMC oxidoreductase family.</text>
</comment>
<sequence>MLILRLTAILGFVASATAWSHPHSHHHRRDTNDTAYEYVVVGSGPGGGPLAARLALAGQKVLLIDAGDDHGDDLNQTVPAWNLKSAEYDSINWDYFVTHYEDQERQKRDSKMTYRKTGGSLYVEKEPPAGAEPLGILYPCTGALGRCAEHNVMVTTYPHEQDWTYLQTITGDDSWAPANMRSYFEKLEKVEYPVGSGHGSDGWLHTSLTNLLLVVQDLKLLSTALSAASAMGQGLLTTLLHTVTSLGNILLIDINNDSADRDQRVDVWQVPLAIDASGSKRSSPRDFVLSVANANNADGSKMYPLDIQLHTLVTKIRFDTNGTTPRAVGVEYLAGEHLYAADPSYSTSSSGTSGYVAASKEVIIAAGSSNTPQLLKLSGVGPKEELDSFGITVVKDLPGVGTNMQDRYETSIVGEAPDKFSISKDCTFAYDGKADPCLDQYLSGDSVITRGPYTTSGGALGVTLKSSVAGQYDPVDTFILGAPGVVSFFPGFAYNAVVHGNRWSWTTMKAHSQNNAGTVKLRSTNPREVPQIDFRSFDTGNTADGGDEKDVQAIYEGLQWAREAFDKLIPLDDSFTEVSPGRNLSTEDDLKEYIKDEAWGHHACCTAAIGADDDPQAVLDGQFRVRGVGGLRAVDASIFPKIPGLFISLSIYMISEKAADVTINGQ</sequence>
<evidence type="ECO:0000256" key="2">
    <source>
        <dbReference type="PIRSR" id="PIRSR000137-2"/>
    </source>
</evidence>
<protein>
    <submittedName>
        <fullName evidence="5">Alcohol oxidase</fullName>
    </submittedName>
</protein>
<dbReference type="GO" id="GO:0050660">
    <property type="term" value="F:flavin adenine dinucleotide binding"/>
    <property type="evidence" value="ECO:0007669"/>
    <property type="project" value="InterPro"/>
</dbReference>
<keyword evidence="2" id="KW-0274">FAD</keyword>
<feature type="domain" description="Glucose-methanol-choline oxidoreductase N-terminal" evidence="4">
    <location>
        <begin position="367"/>
        <end position="381"/>
    </location>
</feature>
<dbReference type="InterPro" id="IPR036188">
    <property type="entry name" value="FAD/NAD-bd_sf"/>
</dbReference>
<keyword evidence="3" id="KW-0732">Signal</keyword>
<dbReference type="SUPFAM" id="SSF54373">
    <property type="entry name" value="FAD-linked reductases, C-terminal domain"/>
    <property type="match status" value="1"/>
</dbReference>
<gene>
    <name evidence="5" type="ORF">EJ03DRAFT_316649</name>
</gene>
<evidence type="ECO:0000313" key="5">
    <source>
        <dbReference type="EMBL" id="KAF2767034.1"/>
    </source>
</evidence>
<dbReference type="PIRSF" id="PIRSF000137">
    <property type="entry name" value="Alcohol_oxidase"/>
    <property type="match status" value="1"/>
</dbReference>
<comment type="cofactor">
    <cofactor evidence="2">
        <name>FAD</name>
        <dbReference type="ChEBI" id="CHEBI:57692"/>
    </cofactor>
</comment>
<dbReference type="Pfam" id="PF00732">
    <property type="entry name" value="GMC_oxred_N"/>
    <property type="match status" value="1"/>
</dbReference>
<feature type="binding site" evidence="2">
    <location>
        <position position="313"/>
    </location>
    <ligand>
        <name>FAD</name>
        <dbReference type="ChEBI" id="CHEBI:57692"/>
    </ligand>
</feature>
<dbReference type="Pfam" id="PF05199">
    <property type="entry name" value="GMC_oxred_C"/>
    <property type="match status" value="1"/>
</dbReference>
<feature type="chain" id="PRO_5026029298" evidence="3">
    <location>
        <begin position="19"/>
        <end position="666"/>
    </location>
</feature>
<dbReference type="Gene3D" id="3.50.50.60">
    <property type="entry name" value="FAD/NAD(P)-binding domain"/>
    <property type="match status" value="1"/>
</dbReference>